<evidence type="ECO:0000256" key="2">
    <source>
        <dbReference type="ARBA" id="ARBA00022448"/>
    </source>
</evidence>
<comment type="caution">
    <text evidence="9">The sequence shown here is derived from an EMBL/GenBank/DDBJ whole genome shotgun (WGS) entry which is preliminary data.</text>
</comment>
<dbReference type="InterPro" id="IPR050095">
    <property type="entry name" value="ECF_ABC_transporter_ATP-bd"/>
</dbReference>
<evidence type="ECO:0000256" key="4">
    <source>
        <dbReference type="ARBA" id="ARBA00022741"/>
    </source>
</evidence>
<keyword evidence="7" id="KW-0472">Membrane</keyword>
<feature type="domain" description="ABC transporter" evidence="8">
    <location>
        <begin position="4"/>
        <end position="241"/>
    </location>
</feature>
<evidence type="ECO:0000313" key="9">
    <source>
        <dbReference type="EMBL" id="MEQ2439386.1"/>
    </source>
</evidence>
<evidence type="ECO:0000256" key="7">
    <source>
        <dbReference type="ARBA" id="ARBA00023136"/>
    </source>
</evidence>
<dbReference type="InterPro" id="IPR027417">
    <property type="entry name" value="P-loop_NTPase"/>
</dbReference>
<dbReference type="RefSeq" id="WP_349217662.1">
    <property type="nucleotide sequence ID" value="NZ_JBBMFD010000001.1"/>
</dbReference>
<proteinExistence type="inferred from homology"/>
<dbReference type="PROSITE" id="PS50893">
    <property type="entry name" value="ABC_TRANSPORTER_2"/>
    <property type="match status" value="2"/>
</dbReference>
<sequence>MKAIELKNVTFSYEGYEQKVLKDASLWVEYGEIALLSGFSGEGKSTILSLIAGIIPNVTPGKMTGEVRIGGENIGSSNMSQVCRKVGVVLQNAEAQIIQQLVEDEIAFGCENFAFSHERIVSAINWSCRQMKLEPRWKTRTLSGGQKQRLITAATLATGQKILVLDEPLANLDRPGAALLMNTLRKLAASGYAVLVVEHRLDLVLPFVDTVWSIRSGRVSRVENKTQYLSSQAQIIQDACRPIRPSGQILQLHHVGFAVKGREILKDITVDIKKGERVLLLGENGCGKTTLLRLIARLYSPTKGKITQEIEESLGQKPKGTRAWFKRVGVVYQNPNYQLFMPTVWQEIAFGAQSQEHAREIMELFSITHLADRHPHSLSEGQKRRVSIAAAVASNPSVLLLDEPTVGQDYAGLKEMVQILNRLHEQSGNTMITITHDLRCAEALCDHAVRVENGVVAQEGGKELVHRYFHGKETAYAGSSR</sequence>
<dbReference type="Proteomes" id="UP001489509">
    <property type="component" value="Unassembled WGS sequence"/>
</dbReference>
<dbReference type="Gene3D" id="3.40.50.300">
    <property type="entry name" value="P-loop containing nucleotide triphosphate hydrolases"/>
    <property type="match status" value="2"/>
</dbReference>
<dbReference type="SUPFAM" id="SSF52540">
    <property type="entry name" value="P-loop containing nucleoside triphosphate hydrolases"/>
    <property type="match status" value="2"/>
</dbReference>
<keyword evidence="10" id="KW-1185">Reference proteome</keyword>
<feature type="domain" description="ABC transporter" evidence="8">
    <location>
        <begin position="250"/>
        <end position="478"/>
    </location>
</feature>
<dbReference type="PANTHER" id="PTHR43553">
    <property type="entry name" value="HEAVY METAL TRANSPORTER"/>
    <property type="match status" value="1"/>
</dbReference>
<organism evidence="9 10">
    <name type="scientific">Solibaculum intestinale</name>
    <dbReference type="NCBI Taxonomy" id="3133165"/>
    <lineage>
        <taxon>Bacteria</taxon>
        <taxon>Bacillati</taxon>
        <taxon>Bacillota</taxon>
        <taxon>Clostridia</taxon>
        <taxon>Eubacteriales</taxon>
        <taxon>Oscillospiraceae</taxon>
        <taxon>Solibaculum</taxon>
    </lineage>
</organism>
<keyword evidence="2" id="KW-0813">Transport</keyword>
<gene>
    <name evidence="9" type="ORF">WMO26_00940</name>
</gene>
<dbReference type="InterPro" id="IPR003593">
    <property type="entry name" value="AAA+_ATPase"/>
</dbReference>
<dbReference type="SMART" id="SM00382">
    <property type="entry name" value="AAA"/>
    <property type="match status" value="2"/>
</dbReference>
<evidence type="ECO:0000259" key="8">
    <source>
        <dbReference type="PROSITE" id="PS50893"/>
    </source>
</evidence>
<evidence type="ECO:0000256" key="6">
    <source>
        <dbReference type="ARBA" id="ARBA00022967"/>
    </source>
</evidence>
<keyword evidence="6" id="KW-1278">Translocase</keyword>
<accession>A0ABV1DWI8</accession>
<evidence type="ECO:0000256" key="3">
    <source>
        <dbReference type="ARBA" id="ARBA00022475"/>
    </source>
</evidence>
<evidence type="ECO:0000256" key="1">
    <source>
        <dbReference type="ARBA" id="ARBA00005417"/>
    </source>
</evidence>
<dbReference type="CDD" id="cd03225">
    <property type="entry name" value="ABC_cobalt_CbiO_domain1"/>
    <property type="match status" value="2"/>
</dbReference>
<protein>
    <submittedName>
        <fullName evidence="9">ABC transporter ATP-binding protein</fullName>
    </submittedName>
</protein>
<keyword evidence="5 9" id="KW-0067">ATP-binding</keyword>
<dbReference type="Pfam" id="PF00005">
    <property type="entry name" value="ABC_tran"/>
    <property type="match status" value="2"/>
</dbReference>
<comment type="similarity">
    <text evidence="1">Belongs to the ABC transporter superfamily.</text>
</comment>
<reference evidence="9 10" key="1">
    <citation type="submission" date="2024-03" db="EMBL/GenBank/DDBJ databases">
        <title>Human intestinal bacterial collection.</title>
        <authorList>
            <person name="Pauvert C."/>
            <person name="Hitch T.C.A."/>
            <person name="Clavel T."/>
        </authorList>
    </citation>
    <scope>NUCLEOTIDE SEQUENCE [LARGE SCALE GENOMIC DNA]</scope>
    <source>
        <strain evidence="9 10">CLA-JM-H44</strain>
    </source>
</reference>
<name>A0ABV1DWI8_9FIRM</name>
<evidence type="ECO:0000313" key="10">
    <source>
        <dbReference type="Proteomes" id="UP001489509"/>
    </source>
</evidence>
<keyword evidence="4" id="KW-0547">Nucleotide-binding</keyword>
<dbReference type="EMBL" id="JBBMFD010000001">
    <property type="protein sequence ID" value="MEQ2439386.1"/>
    <property type="molecule type" value="Genomic_DNA"/>
</dbReference>
<keyword evidence="3" id="KW-1003">Cell membrane</keyword>
<dbReference type="InterPro" id="IPR015856">
    <property type="entry name" value="ABC_transpr_CbiO/EcfA_su"/>
</dbReference>
<dbReference type="GO" id="GO:0005524">
    <property type="term" value="F:ATP binding"/>
    <property type="evidence" value="ECO:0007669"/>
    <property type="project" value="UniProtKB-KW"/>
</dbReference>
<dbReference type="InterPro" id="IPR003439">
    <property type="entry name" value="ABC_transporter-like_ATP-bd"/>
</dbReference>
<evidence type="ECO:0000256" key="5">
    <source>
        <dbReference type="ARBA" id="ARBA00022840"/>
    </source>
</evidence>